<reference evidence="14" key="1">
    <citation type="submission" date="2016-10" db="EMBL/GenBank/DDBJ databases">
        <authorList>
            <person name="de Groot N.N."/>
        </authorList>
    </citation>
    <scope>NUCLEOTIDE SEQUENCE [LARGE SCALE GENOMIC DNA]</scope>
    <source>
        <strain evidence="14">ATCC 20501</strain>
    </source>
</reference>
<dbReference type="EMBL" id="FNVB01000003">
    <property type="protein sequence ID" value="SEG47770.1"/>
    <property type="molecule type" value="Genomic_DNA"/>
</dbReference>
<sequence length="94" mass="10881">MAATSRLPKPVSEAWHWQLHAACRDVNVSRFFHPENERGSAREDREEQAKQICAKCPVMRQCREHALAAREPYGIWGGLGERERRELIDQRQAA</sequence>
<evidence type="ECO:0000256" key="1">
    <source>
        <dbReference type="ARBA" id="ARBA00004496"/>
    </source>
</evidence>
<evidence type="ECO:0000259" key="13">
    <source>
        <dbReference type="PROSITE" id="PS51674"/>
    </source>
</evidence>
<evidence type="ECO:0000256" key="3">
    <source>
        <dbReference type="ARBA" id="ARBA00022485"/>
    </source>
</evidence>
<evidence type="ECO:0000256" key="8">
    <source>
        <dbReference type="ARBA" id="ARBA00023015"/>
    </source>
</evidence>
<dbReference type="GO" id="GO:0005737">
    <property type="term" value="C:cytoplasm"/>
    <property type="evidence" value="ECO:0007669"/>
    <property type="project" value="UniProtKB-SubCell"/>
</dbReference>
<feature type="binding site" evidence="12">
    <location>
        <position position="56"/>
    </location>
    <ligand>
        <name>[4Fe-4S] cluster</name>
        <dbReference type="ChEBI" id="CHEBI:49883"/>
    </ligand>
</feature>
<dbReference type="InterPro" id="IPR034768">
    <property type="entry name" value="4FE4S_WBL"/>
</dbReference>
<dbReference type="GO" id="GO:0047134">
    <property type="term" value="F:protein-disulfide reductase [NAD(P)H] activity"/>
    <property type="evidence" value="ECO:0007669"/>
    <property type="project" value="TreeGrafter"/>
</dbReference>
<keyword evidence="7 12" id="KW-0411">Iron-sulfur</keyword>
<keyword evidence="4 12" id="KW-0963">Cytoplasm</keyword>
<evidence type="ECO:0000256" key="2">
    <source>
        <dbReference type="ARBA" id="ARBA00006597"/>
    </source>
</evidence>
<dbReference type="AlphaFoldDB" id="A0A1H6AHN7"/>
<comment type="subcellular location">
    <subcellularLocation>
        <location evidence="1 12">Cytoplasm</location>
    </subcellularLocation>
</comment>
<feature type="binding site" evidence="12">
    <location>
        <position position="53"/>
    </location>
    <ligand>
        <name>[4Fe-4S] cluster</name>
        <dbReference type="ChEBI" id="CHEBI:49883"/>
    </ligand>
</feature>
<evidence type="ECO:0000256" key="12">
    <source>
        <dbReference type="HAMAP-Rule" id="MF_01479"/>
    </source>
</evidence>
<name>A0A1H6AHN7_9PSEU</name>
<feature type="domain" description="4Fe-4S Wbl-type" evidence="13">
    <location>
        <begin position="22"/>
        <end position="86"/>
    </location>
</feature>
<evidence type="ECO:0000256" key="11">
    <source>
        <dbReference type="ARBA" id="ARBA00023163"/>
    </source>
</evidence>
<dbReference type="RefSeq" id="WP_093356790.1">
    <property type="nucleotide sequence ID" value="NZ_FNVB01000003.1"/>
</dbReference>
<dbReference type="GO" id="GO:0051539">
    <property type="term" value="F:4 iron, 4 sulfur cluster binding"/>
    <property type="evidence" value="ECO:0007669"/>
    <property type="project" value="UniProtKB-UniRule"/>
</dbReference>
<keyword evidence="5 12" id="KW-0479">Metal-binding</keyword>
<dbReference type="SMR" id="A0A1H6AHN7"/>
<keyword evidence="6 12" id="KW-0408">Iron</keyword>
<evidence type="ECO:0000256" key="6">
    <source>
        <dbReference type="ARBA" id="ARBA00023004"/>
    </source>
</evidence>
<evidence type="ECO:0000256" key="5">
    <source>
        <dbReference type="ARBA" id="ARBA00022723"/>
    </source>
</evidence>
<keyword evidence="9 12" id="KW-0238">DNA-binding</keyword>
<comment type="PTM">
    <text evidence="12">Upon Fe-S cluster removal intramolecular disulfide bonds are formed.</text>
</comment>
<dbReference type="Pfam" id="PF02467">
    <property type="entry name" value="Whib"/>
    <property type="match status" value="1"/>
</dbReference>
<keyword evidence="16" id="KW-1185">Reference proteome</keyword>
<keyword evidence="10 12" id="KW-1015">Disulfide bond</keyword>
<comment type="similarity">
    <text evidence="2 12">Belongs to the WhiB family.</text>
</comment>
<dbReference type="InterPro" id="IPR003482">
    <property type="entry name" value="Whib"/>
</dbReference>
<dbReference type="GO" id="GO:0045892">
    <property type="term" value="P:negative regulation of DNA-templated transcription"/>
    <property type="evidence" value="ECO:0007669"/>
    <property type="project" value="TreeGrafter"/>
</dbReference>
<evidence type="ECO:0000313" key="15">
    <source>
        <dbReference type="EMBL" id="SFE56894.1"/>
    </source>
</evidence>
<dbReference type="PANTHER" id="PTHR38839:SF5">
    <property type="entry name" value="TRANSCRIPTIONAL REGULATOR WHID"/>
    <property type="match status" value="1"/>
</dbReference>
<evidence type="ECO:0000313" key="17">
    <source>
        <dbReference type="Proteomes" id="UP000236729"/>
    </source>
</evidence>
<evidence type="ECO:0000313" key="16">
    <source>
        <dbReference type="Proteomes" id="UP000199690"/>
    </source>
</evidence>
<keyword evidence="11 12" id="KW-0804">Transcription</keyword>
<accession>A0A1H6AHN7</accession>
<comment type="cofactor">
    <cofactor evidence="12">
        <name>[4Fe-4S] cluster</name>
        <dbReference type="ChEBI" id="CHEBI:49883"/>
    </cofactor>
    <text evidence="12">Binds 1 [4Fe-4S] cluster per subunit. Following nitrosylation of the [4Fe-4S] cluster binds 1 [4Fe-8(NO)] cluster per subunit.</text>
</comment>
<gene>
    <name evidence="12" type="primary">whiB</name>
    <name evidence="14" type="ORF">SAMN02982929_02316</name>
    <name evidence="15" type="ORF">SAMN05216506_112150</name>
</gene>
<feature type="binding site" evidence="12">
    <location>
        <position position="23"/>
    </location>
    <ligand>
        <name>[4Fe-4S] cluster</name>
        <dbReference type="ChEBI" id="CHEBI:49883"/>
    </ligand>
</feature>
<proteinExistence type="inferred from homology"/>
<comment type="PTM">
    <text evidence="12">The Fe-S cluster can be nitrosylated by nitric oxide (NO).</text>
</comment>
<evidence type="ECO:0000256" key="4">
    <source>
        <dbReference type="ARBA" id="ARBA00022490"/>
    </source>
</evidence>
<organism evidence="14 17">
    <name type="scientific">Saccharopolyspora kobensis</name>
    <dbReference type="NCBI Taxonomy" id="146035"/>
    <lineage>
        <taxon>Bacteria</taxon>
        <taxon>Bacillati</taxon>
        <taxon>Actinomycetota</taxon>
        <taxon>Actinomycetes</taxon>
        <taxon>Pseudonocardiales</taxon>
        <taxon>Pseudonocardiaceae</taxon>
        <taxon>Saccharopolyspora</taxon>
    </lineage>
</organism>
<protein>
    <recommendedName>
        <fullName evidence="12">Transcriptional regulator WhiB</fullName>
    </recommendedName>
</protein>
<dbReference type="GO" id="GO:0003677">
    <property type="term" value="F:DNA binding"/>
    <property type="evidence" value="ECO:0007669"/>
    <property type="project" value="UniProtKB-UniRule"/>
</dbReference>
<dbReference type="PANTHER" id="PTHR38839">
    <property type="entry name" value="TRANSCRIPTIONAL REGULATOR WHID-RELATED"/>
    <property type="match status" value="1"/>
</dbReference>
<dbReference type="EMBL" id="FOME01000012">
    <property type="protein sequence ID" value="SFE56894.1"/>
    <property type="molecule type" value="Genomic_DNA"/>
</dbReference>
<reference evidence="16 17" key="2">
    <citation type="submission" date="2016-10" db="EMBL/GenBank/DDBJ databases">
        <authorList>
            <person name="Varghese N."/>
            <person name="Submissions S."/>
        </authorList>
    </citation>
    <scope>NUCLEOTIDE SEQUENCE [LARGE SCALE GENOMIC DNA]</scope>
    <source>
        <strain evidence="17">ATCC 20501</strain>
        <strain evidence="15 16">CGMCC 4.3529</strain>
    </source>
</reference>
<dbReference type="Proteomes" id="UP000236729">
    <property type="component" value="Unassembled WGS sequence"/>
</dbReference>
<dbReference type="GO" id="GO:0035731">
    <property type="term" value="F:dinitrosyl-iron complex binding"/>
    <property type="evidence" value="ECO:0007669"/>
    <property type="project" value="UniProtKB-UniRule"/>
</dbReference>
<keyword evidence="3 12" id="KW-0004">4Fe-4S</keyword>
<dbReference type="GO" id="GO:0045454">
    <property type="term" value="P:cell redox homeostasis"/>
    <property type="evidence" value="ECO:0007669"/>
    <property type="project" value="TreeGrafter"/>
</dbReference>
<comment type="function">
    <text evidence="12">Acts as a transcriptional regulator. Probably redox-responsive. The apo- but not holo-form probably binds DNA.</text>
</comment>
<feature type="binding site" evidence="12">
    <location>
        <position position="62"/>
    </location>
    <ligand>
        <name>[4Fe-4S] cluster</name>
        <dbReference type="ChEBI" id="CHEBI:49883"/>
    </ligand>
</feature>
<dbReference type="HAMAP" id="MF_01479">
    <property type="entry name" value="WhiB"/>
    <property type="match status" value="1"/>
</dbReference>
<keyword evidence="8 12" id="KW-0805">Transcription regulation</keyword>
<evidence type="ECO:0000313" key="14">
    <source>
        <dbReference type="EMBL" id="SEG47770.1"/>
    </source>
</evidence>
<dbReference type="PROSITE" id="PS51674">
    <property type="entry name" value="4FE4S_WBL"/>
    <property type="match status" value="1"/>
</dbReference>
<evidence type="ECO:0000256" key="7">
    <source>
        <dbReference type="ARBA" id="ARBA00023014"/>
    </source>
</evidence>
<dbReference type="Proteomes" id="UP000199690">
    <property type="component" value="Unassembled WGS sequence"/>
</dbReference>
<accession>A0A1I2BKZ6</accession>
<evidence type="ECO:0000256" key="10">
    <source>
        <dbReference type="ARBA" id="ARBA00023157"/>
    </source>
</evidence>
<evidence type="ECO:0000256" key="9">
    <source>
        <dbReference type="ARBA" id="ARBA00023125"/>
    </source>
</evidence>
<dbReference type="GO" id="GO:0046872">
    <property type="term" value="F:metal ion binding"/>
    <property type="evidence" value="ECO:0007669"/>
    <property type="project" value="UniProtKB-KW"/>
</dbReference>